<comment type="similarity">
    <text evidence="1">Belongs to the bacterial solute-binding protein 5 family.</text>
</comment>
<dbReference type="Gene3D" id="3.40.190.10">
    <property type="entry name" value="Periplasmic binding protein-like II"/>
    <property type="match status" value="1"/>
</dbReference>
<keyword evidence="3 4" id="KW-0732">Signal</keyword>
<accession>A0A344L1D6</accession>
<dbReference type="GO" id="GO:0015833">
    <property type="term" value="P:peptide transport"/>
    <property type="evidence" value="ECO:0007669"/>
    <property type="project" value="TreeGrafter"/>
</dbReference>
<evidence type="ECO:0000256" key="1">
    <source>
        <dbReference type="ARBA" id="ARBA00005695"/>
    </source>
</evidence>
<organism evidence="6 7">
    <name type="scientific">Amycolatopsis albispora</name>
    <dbReference type="NCBI Taxonomy" id="1804986"/>
    <lineage>
        <taxon>Bacteria</taxon>
        <taxon>Bacillati</taxon>
        <taxon>Actinomycetota</taxon>
        <taxon>Actinomycetes</taxon>
        <taxon>Pseudonocardiales</taxon>
        <taxon>Pseudonocardiaceae</taxon>
        <taxon>Amycolatopsis</taxon>
    </lineage>
</organism>
<gene>
    <name evidence="6" type="ORF">A4R43_04395</name>
</gene>
<feature type="chain" id="PRO_5016600317" description="Solute-binding protein family 5 domain-containing protein" evidence="4">
    <location>
        <begin position="28"/>
        <end position="527"/>
    </location>
</feature>
<dbReference type="SUPFAM" id="SSF53850">
    <property type="entry name" value="Periplasmic binding protein-like II"/>
    <property type="match status" value="1"/>
</dbReference>
<evidence type="ECO:0000313" key="7">
    <source>
        <dbReference type="Proteomes" id="UP000250434"/>
    </source>
</evidence>
<dbReference type="EMBL" id="CP015163">
    <property type="protein sequence ID" value="AXB41860.1"/>
    <property type="molecule type" value="Genomic_DNA"/>
</dbReference>
<protein>
    <recommendedName>
        <fullName evidence="5">Solute-binding protein family 5 domain-containing protein</fullName>
    </recommendedName>
</protein>
<dbReference type="GO" id="GO:1904680">
    <property type="term" value="F:peptide transmembrane transporter activity"/>
    <property type="evidence" value="ECO:0007669"/>
    <property type="project" value="TreeGrafter"/>
</dbReference>
<dbReference type="PROSITE" id="PS51257">
    <property type="entry name" value="PROKAR_LIPOPROTEIN"/>
    <property type="match status" value="1"/>
</dbReference>
<evidence type="ECO:0000256" key="3">
    <source>
        <dbReference type="ARBA" id="ARBA00022729"/>
    </source>
</evidence>
<reference evidence="6 7" key="1">
    <citation type="submission" date="2016-04" db="EMBL/GenBank/DDBJ databases">
        <title>Complete genome sequence and analysis of deep-sea sediment isolate, Amycolatopsis sp. WP1.</title>
        <authorList>
            <person name="Wang H."/>
            <person name="Chen S."/>
            <person name="Wu Q."/>
        </authorList>
    </citation>
    <scope>NUCLEOTIDE SEQUENCE [LARGE SCALE GENOMIC DNA]</scope>
    <source>
        <strain evidence="6 7">WP1</strain>
    </source>
</reference>
<keyword evidence="2" id="KW-0813">Transport</keyword>
<evidence type="ECO:0000256" key="4">
    <source>
        <dbReference type="SAM" id="SignalP"/>
    </source>
</evidence>
<feature type="signal peptide" evidence="4">
    <location>
        <begin position="1"/>
        <end position="27"/>
    </location>
</feature>
<dbReference type="Pfam" id="PF00496">
    <property type="entry name" value="SBP_bac_5"/>
    <property type="match status" value="1"/>
</dbReference>
<dbReference type="KEGG" id="aab:A4R43_04395"/>
<dbReference type="GO" id="GO:0042597">
    <property type="term" value="C:periplasmic space"/>
    <property type="evidence" value="ECO:0007669"/>
    <property type="project" value="UniProtKB-ARBA"/>
</dbReference>
<feature type="domain" description="Solute-binding protein family 5" evidence="5">
    <location>
        <begin position="93"/>
        <end position="445"/>
    </location>
</feature>
<dbReference type="GO" id="GO:0043190">
    <property type="term" value="C:ATP-binding cassette (ABC) transporter complex"/>
    <property type="evidence" value="ECO:0007669"/>
    <property type="project" value="InterPro"/>
</dbReference>
<dbReference type="RefSeq" id="WP_162788315.1">
    <property type="nucleotide sequence ID" value="NZ_CP015163.1"/>
</dbReference>
<evidence type="ECO:0000313" key="6">
    <source>
        <dbReference type="EMBL" id="AXB41860.1"/>
    </source>
</evidence>
<evidence type="ECO:0000259" key="5">
    <source>
        <dbReference type="Pfam" id="PF00496"/>
    </source>
</evidence>
<dbReference type="PIRSF" id="PIRSF002741">
    <property type="entry name" value="MppA"/>
    <property type="match status" value="1"/>
</dbReference>
<dbReference type="PANTHER" id="PTHR30290">
    <property type="entry name" value="PERIPLASMIC BINDING COMPONENT OF ABC TRANSPORTER"/>
    <property type="match status" value="1"/>
</dbReference>
<name>A0A344L1D6_9PSEU</name>
<dbReference type="PANTHER" id="PTHR30290:SF9">
    <property type="entry name" value="OLIGOPEPTIDE-BINDING PROTEIN APPA"/>
    <property type="match status" value="1"/>
</dbReference>
<dbReference type="AlphaFoldDB" id="A0A344L1D6"/>
<proteinExistence type="inferred from homology"/>
<sequence length="527" mass="56449">MGRAQNRGAAALALLLLTALISACSNAGTDAPDQPQATADSGKGPIAPGGTLVYGQIAGVSQLDPNTIASGAQTQLQTLLWNGLTTWTPENTAKPDLAESWQSSPDHRTWTFKLRAGVKYHNGKTFTAAEAKKNFDRVLDPAVPAQVAAKIDMIDAVTAADDTTLVITLDSPNPELPVDVIDVRMTDVDDLANIDRTANGTGPYQLKSFVPDQTVELVRHDGYWGPRPNLDAIRIVRYADATAANAALRAGQAHVLWSVAPDSAAGLATDGRQLLTAAEPAGFVVWELDTSSAPFNNPKAREALSYAANRTEMMAAAYAGYGVPTPANAPVNPKNRFYDPTLPSHEFNLDRAKQLFAEAGITEGSTLTFWAVAGNYQEWTTIGQILQQDLAKIGIKLEIQTNEVSTWSAKFYPKGKSYPNLLAANYLSFTPPPDSYALAWFEGTKGTCECNWAAPAEYNDAIATIESAADGPERDAAFKTAQRVLNRENPVIFIGSTAFLSVAQPELRGLWVQAEGTLHLEEAGFAA</sequence>
<dbReference type="Gene3D" id="3.10.105.10">
    <property type="entry name" value="Dipeptide-binding Protein, Domain 3"/>
    <property type="match status" value="1"/>
</dbReference>
<dbReference type="CDD" id="cd00995">
    <property type="entry name" value="PBP2_NikA_DppA_OppA_like"/>
    <property type="match status" value="1"/>
</dbReference>
<dbReference type="InterPro" id="IPR000914">
    <property type="entry name" value="SBP_5_dom"/>
</dbReference>
<keyword evidence="7" id="KW-1185">Reference proteome</keyword>
<dbReference type="InterPro" id="IPR039424">
    <property type="entry name" value="SBP_5"/>
</dbReference>
<evidence type="ECO:0000256" key="2">
    <source>
        <dbReference type="ARBA" id="ARBA00022448"/>
    </source>
</evidence>
<dbReference type="Proteomes" id="UP000250434">
    <property type="component" value="Chromosome"/>
</dbReference>
<dbReference type="InterPro" id="IPR030678">
    <property type="entry name" value="Peptide/Ni-bd"/>
</dbReference>